<dbReference type="InterPro" id="IPR036322">
    <property type="entry name" value="WD40_repeat_dom_sf"/>
</dbReference>
<dbReference type="InterPro" id="IPR056153">
    <property type="entry name" value="Beta-prop_IFT122_1st"/>
</dbReference>
<evidence type="ECO:0000259" key="10">
    <source>
        <dbReference type="Pfam" id="PF23381"/>
    </source>
</evidence>
<feature type="repeat" description="WD" evidence="7">
    <location>
        <begin position="331"/>
        <end position="372"/>
    </location>
</feature>
<evidence type="ECO:0000256" key="5">
    <source>
        <dbReference type="ARBA" id="ARBA00023069"/>
    </source>
</evidence>
<comment type="caution">
    <text evidence="11">The sequence shown here is derived from an EMBL/GenBank/DDBJ whole genome shotgun (WGS) entry which is preliminary data.</text>
</comment>
<dbReference type="PANTHER" id="PTHR12764">
    <property type="entry name" value="WD REPEAT DOMAIN-RELATED"/>
    <property type="match status" value="1"/>
</dbReference>
<feature type="domain" description="IFT122 first beta-propeller" evidence="10">
    <location>
        <begin position="567"/>
        <end position="732"/>
    </location>
</feature>
<evidence type="ECO:0000313" key="12">
    <source>
        <dbReference type="Proteomes" id="UP001642484"/>
    </source>
</evidence>
<reference evidence="11 12" key="1">
    <citation type="submission" date="2024-02" db="EMBL/GenBank/DDBJ databases">
        <authorList>
            <person name="Chen Y."/>
            <person name="Shah S."/>
            <person name="Dougan E. K."/>
            <person name="Thang M."/>
            <person name="Chan C."/>
        </authorList>
    </citation>
    <scope>NUCLEOTIDE SEQUENCE [LARGE SCALE GENOMIC DNA]</scope>
</reference>
<feature type="repeat" description="WD" evidence="7">
    <location>
        <begin position="599"/>
        <end position="630"/>
    </location>
</feature>
<evidence type="ECO:0000256" key="1">
    <source>
        <dbReference type="ARBA" id="ARBA00004138"/>
    </source>
</evidence>
<evidence type="ECO:0000256" key="6">
    <source>
        <dbReference type="ARBA" id="ARBA00023273"/>
    </source>
</evidence>
<feature type="region of interest" description="Disordered" evidence="9">
    <location>
        <begin position="126"/>
        <end position="161"/>
    </location>
</feature>
<dbReference type="Pfam" id="PF23381">
    <property type="entry name" value="Beta-prop_IFT122_1st"/>
    <property type="match status" value="1"/>
</dbReference>
<evidence type="ECO:0000256" key="4">
    <source>
        <dbReference type="ARBA" id="ARBA00022737"/>
    </source>
</evidence>
<evidence type="ECO:0000256" key="9">
    <source>
        <dbReference type="SAM" id="MobiDB-lite"/>
    </source>
</evidence>
<protein>
    <recommendedName>
        <fullName evidence="2">Intraflagellar transport protein 122 homolog</fullName>
    </recommendedName>
</protein>
<dbReference type="SMART" id="SM00320">
    <property type="entry name" value="WD40"/>
    <property type="match status" value="9"/>
</dbReference>
<dbReference type="InterPro" id="IPR001680">
    <property type="entry name" value="WD40_rpt"/>
</dbReference>
<dbReference type="PROSITE" id="PS00678">
    <property type="entry name" value="WD_REPEATS_1"/>
    <property type="match status" value="1"/>
</dbReference>
<feature type="coiled-coil region" evidence="8">
    <location>
        <begin position="59"/>
        <end position="93"/>
    </location>
</feature>
<dbReference type="PANTHER" id="PTHR12764:SF4">
    <property type="entry name" value="INTRAFLAGELLAR TRANSPORT PROTEIN 122 HOMOLOG"/>
    <property type="match status" value="1"/>
</dbReference>
<dbReference type="PROSITE" id="PS50294">
    <property type="entry name" value="WD_REPEATS_REGION"/>
    <property type="match status" value="1"/>
</dbReference>
<proteinExistence type="predicted"/>
<dbReference type="Gene3D" id="2.130.10.10">
    <property type="entry name" value="YVTN repeat-like/Quinoprotein amine dehydrogenase"/>
    <property type="match status" value="3"/>
</dbReference>
<dbReference type="Pfam" id="PF00400">
    <property type="entry name" value="WD40"/>
    <property type="match status" value="4"/>
</dbReference>
<gene>
    <name evidence="11" type="ORF">CCMP2556_LOCUS30000</name>
</gene>
<evidence type="ECO:0000313" key="11">
    <source>
        <dbReference type="EMBL" id="CAK9061004.1"/>
    </source>
</evidence>
<organism evidence="11 12">
    <name type="scientific">Durusdinium trenchii</name>
    <dbReference type="NCBI Taxonomy" id="1381693"/>
    <lineage>
        <taxon>Eukaryota</taxon>
        <taxon>Sar</taxon>
        <taxon>Alveolata</taxon>
        <taxon>Dinophyceae</taxon>
        <taxon>Suessiales</taxon>
        <taxon>Symbiodiniaceae</taxon>
        <taxon>Durusdinium</taxon>
    </lineage>
</organism>
<keyword evidence="6" id="KW-0966">Cell projection</keyword>
<dbReference type="EMBL" id="CAXAMN010021584">
    <property type="protein sequence ID" value="CAK9061004.1"/>
    <property type="molecule type" value="Genomic_DNA"/>
</dbReference>
<sequence length="752" mass="81936">MATLTEQQGLFCWLSQCAMLEPSAASAAAIAAATAPPERAERDADVPAPLSAERLVHLLAELREYHASSRQERQDLRSERVEQKTRLLRLEQQLLAEEQIGQDLARRIETLEEAIRQERLLQEKLSQGSMREAVQGFSSDAEPCSGERRSQRGRSSLLSPDVRPVTPEVLSAYLERLPKAPQSCQCALRERLREARIEFREGDDVSGFARHTGSPGSCTTTSEAELPGLSWQLRWTIQGHLDATRCVLLDDSNSVLLSSGEDLVVKCWDTSGIWRGHDADDLEPFASLRGHTGAVLSLAFRTQDRILFSAGLDSIRAWSLPDGTPCEGMQLIGHQDAVWSLQHHLHLPCMASAGADGQLALWNTELELRTETQTRLQASFVLKDPAKGDSLDVPTCSCWVPSQTSQLLAGYTSSRMAVFDVRHGTTVMDLKTPAERAQGIYAGATCAAAQPLSRLMAASFADGHVRLLDLSAGRFICHVDHPETVTSLALDPSNAHGLLTGCHDGCLRVFDLRSGTGGAAGSVHLVQQVKLHQQKCVMRTVTLWQDKVPEREKWSNSIWSSWANCGRIAFKPDGTQIIVAAGNRVLVYDATDGDLVHSLKGHKESVFCVAYSRHGKKFASGGADKQVIIWTHKAEGILKYNHNESIQCLAYNPVTQQLASGTASDLGLWSPEQKSVSKRKALGGVRGEVGGAVKCGKVNSKILAMSWTNDGLHIALGLFSGHISIRDKFGEAGPACLKPMTAHLAALLKRAP</sequence>
<comment type="subcellular location">
    <subcellularLocation>
        <location evidence="1">Cell projection</location>
        <location evidence="1">Cilium</location>
    </subcellularLocation>
</comment>
<dbReference type="InterPro" id="IPR039857">
    <property type="entry name" value="Ift122/121"/>
</dbReference>
<keyword evidence="12" id="KW-1185">Reference proteome</keyword>
<keyword evidence="8" id="KW-0175">Coiled coil</keyword>
<name>A0ABP0NBQ6_9DINO</name>
<dbReference type="PROSITE" id="PS50082">
    <property type="entry name" value="WD_REPEATS_2"/>
    <property type="match status" value="3"/>
</dbReference>
<evidence type="ECO:0000256" key="8">
    <source>
        <dbReference type="SAM" id="Coils"/>
    </source>
</evidence>
<accession>A0ABP0NBQ6</accession>
<evidence type="ECO:0000256" key="2">
    <source>
        <dbReference type="ARBA" id="ARBA00019442"/>
    </source>
</evidence>
<keyword evidence="4" id="KW-0677">Repeat</keyword>
<keyword evidence="3 7" id="KW-0853">WD repeat</keyword>
<dbReference type="Proteomes" id="UP001642484">
    <property type="component" value="Unassembled WGS sequence"/>
</dbReference>
<evidence type="ECO:0000256" key="7">
    <source>
        <dbReference type="PROSITE-ProRule" id="PRU00221"/>
    </source>
</evidence>
<dbReference type="SUPFAM" id="SSF50978">
    <property type="entry name" value="WD40 repeat-like"/>
    <property type="match status" value="2"/>
</dbReference>
<keyword evidence="5" id="KW-0969">Cilium</keyword>
<evidence type="ECO:0000256" key="3">
    <source>
        <dbReference type="ARBA" id="ARBA00022574"/>
    </source>
</evidence>
<dbReference type="InterPro" id="IPR019775">
    <property type="entry name" value="WD40_repeat_CS"/>
</dbReference>
<feature type="repeat" description="WD" evidence="7">
    <location>
        <begin position="237"/>
        <end position="269"/>
    </location>
</feature>
<dbReference type="InterPro" id="IPR015943">
    <property type="entry name" value="WD40/YVTN_repeat-like_dom_sf"/>
</dbReference>